<protein>
    <submittedName>
        <fullName evidence="1">Uncharacterized protein</fullName>
    </submittedName>
</protein>
<reference evidence="1 2" key="1">
    <citation type="journal article" date="2018" name="Genome Announc.">
        <title>Draft Genome Sequence of "Candidatus Phycosocius bacilliformis," an Alphaproteobacterial Ectosymbiont of the Hydrocarbon-Producing Green Alga Botryococcus braunii.</title>
        <authorList>
            <person name="Tanabe Y."/>
            <person name="Yamaguchi H."/>
            <person name="Watanabe M.M."/>
        </authorList>
    </citation>
    <scope>NUCLEOTIDE SEQUENCE [LARGE SCALE GENOMIC DNA]</scope>
    <source>
        <strain evidence="1 2">BOTRYCO-2</strain>
    </source>
</reference>
<sequence length="54" mass="6045">MRRQNFLSTVRGWLCIALVLAASATLIIARQDQQRRGFDVQVWDGGKEASSARP</sequence>
<dbReference type="Proteomes" id="UP000245086">
    <property type="component" value="Unassembled WGS sequence"/>
</dbReference>
<comment type="caution">
    <text evidence="1">The sequence shown here is derived from an EMBL/GenBank/DDBJ whole genome shotgun (WGS) entry which is preliminary data.</text>
</comment>
<accession>A0A2P2E8U0</accession>
<keyword evidence="2" id="KW-1185">Reference proteome</keyword>
<evidence type="ECO:0000313" key="2">
    <source>
        <dbReference type="Proteomes" id="UP000245086"/>
    </source>
</evidence>
<proteinExistence type="predicted"/>
<dbReference type="RefSeq" id="WP_192576191.1">
    <property type="nucleotide sequence ID" value="NZ_BFBR01000003.1"/>
</dbReference>
<dbReference type="EMBL" id="BFBR01000003">
    <property type="protein sequence ID" value="GBF57461.1"/>
    <property type="molecule type" value="Genomic_DNA"/>
</dbReference>
<dbReference type="AlphaFoldDB" id="A0A2P2E8U0"/>
<gene>
    <name evidence="1" type="ORF">PbB2_01128</name>
</gene>
<evidence type="ECO:0000313" key="1">
    <source>
        <dbReference type="EMBL" id="GBF57461.1"/>
    </source>
</evidence>
<name>A0A2P2E8U0_9PROT</name>
<organism evidence="1 2">
    <name type="scientific">Candidatus Phycosocius bacilliformis</name>
    <dbReference type="NCBI Taxonomy" id="1445552"/>
    <lineage>
        <taxon>Bacteria</taxon>
        <taxon>Pseudomonadati</taxon>
        <taxon>Pseudomonadota</taxon>
        <taxon>Alphaproteobacteria</taxon>
        <taxon>Caulobacterales</taxon>
        <taxon>Caulobacterales incertae sedis</taxon>
        <taxon>Candidatus Phycosocius</taxon>
    </lineage>
</organism>